<name>Q08PV9_STIAD</name>
<feature type="compositionally biased region" description="Polar residues" evidence="1">
    <location>
        <begin position="427"/>
        <end position="439"/>
    </location>
</feature>
<dbReference type="EMBL" id="AAMD01000229">
    <property type="protein sequence ID" value="EAU62523.1"/>
    <property type="molecule type" value="Genomic_DNA"/>
</dbReference>
<gene>
    <name evidence="2" type="ORF">STIAU_8213</name>
</gene>
<feature type="region of interest" description="Disordered" evidence="1">
    <location>
        <begin position="403"/>
        <end position="494"/>
    </location>
</feature>
<protein>
    <submittedName>
        <fullName evidence="2">Uncharacterized protein</fullName>
    </submittedName>
</protein>
<evidence type="ECO:0000256" key="1">
    <source>
        <dbReference type="SAM" id="MobiDB-lite"/>
    </source>
</evidence>
<evidence type="ECO:0000313" key="3">
    <source>
        <dbReference type="Proteomes" id="UP000032702"/>
    </source>
</evidence>
<accession>Q08PV9</accession>
<reference evidence="2 3" key="1">
    <citation type="submission" date="2006-04" db="EMBL/GenBank/DDBJ databases">
        <authorList>
            <person name="Nierman W.C."/>
        </authorList>
    </citation>
    <scope>NUCLEOTIDE SEQUENCE [LARGE SCALE GENOMIC DNA]</scope>
    <source>
        <strain evidence="2 3">DW4/3-1</strain>
    </source>
</reference>
<dbReference type="Proteomes" id="UP000032702">
    <property type="component" value="Unassembled WGS sequence"/>
</dbReference>
<organism evidence="2 3">
    <name type="scientific">Stigmatella aurantiaca (strain DW4/3-1)</name>
    <dbReference type="NCBI Taxonomy" id="378806"/>
    <lineage>
        <taxon>Bacteria</taxon>
        <taxon>Pseudomonadati</taxon>
        <taxon>Myxococcota</taxon>
        <taxon>Myxococcia</taxon>
        <taxon>Myxococcales</taxon>
        <taxon>Cystobacterineae</taxon>
        <taxon>Archangiaceae</taxon>
        <taxon>Stigmatella</taxon>
    </lineage>
</organism>
<proteinExistence type="predicted"/>
<dbReference type="AlphaFoldDB" id="Q08PV9"/>
<comment type="caution">
    <text evidence="2">The sequence shown here is derived from an EMBL/GenBank/DDBJ whole genome shotgun (WGS) entry which is preliminary data.</text>
</comment>
<evidence type="ECO:0000313" key="2">
    <source>
        <dbReference type="EMBL" id="EAU62523.1"/>
    </source>
</evidence>
<sequence>MEWLSRGPGRVLARAKEVWREHPVRGGECIAELAPLAGRHSSTVEKDDGFALTSSRDMQGHGTLLTHLQPGGLFIELQAPARVALGAPGVGDVAPPLERPRVPVPSAPEGVGVIGLGNPVVGQGEGGARGRAGVGVSVEQHEGVVAHALGVQRRMPSTHHDAAVGAEEAAVGLEPVPDVGGISSRPEPQVRQAVVDVPAPVGRVHDVQLPVGIDDGLGAFVDAGGRVDVDLLPPLPGLRDDVPGARDLGGARHARDEQGLLSVAVAHPAGPDEVPLALVDEGRAVDGPLVVGQRQRGRRRIARGGGLGVDNVHAVGVAGARREVDVVGAAALDELGGLHLGPVVGVAPDLRAGRPGQGIHRRGRPHVDAAAFRFRGDVGAVDPDDGGVGILDGEPPDGLLMGRGGFGHGRDLGPACEEGDSEDGTRQEFQSMHSRNPCESGSLPLSRRRRARCGQSRQSVQSFGRPRVSHVPGAAEPALRGATPWRRPRPLPSS</sequence>